<dbReference type="EMBL" id="JANCYU010000061">
    <property type="protein sequence ID" value="KAK4528243.1"/>
    <property type="molecule type" value="Genomic_DNA"/>
</dbReference>
<keyword evidence="4" id="KW-0378">Hydrolase</keyword>
<gene>
    <name evidence="7" type="ORF">GAYE_SCF53G6178</name>
</gene>
<evidence type="ECO:0000256" key="2">
    <source>
        <dbReference type="ARBA" id="ARBA00011738"/>
    </source>
</evidence>
<dbReference type="InterPro" id="IPR036264">
    <property type="entry name" value="Bact_exopeptidase_dim_dom"/>
</dbReference>
<evidence type="ECO:0000313" key="8">
    <source>
        <dbReference type="Proteomes" id="UP001300502"/>
    </source>
</evidence>
<evidence type="ECO:0000256" key="1">
    <source>
        <dbReference type="ARBA" id="ARBA00001936"/>
    </source>
</evidence>
<protein>
    <recommendedName>
        <fullName evidence="6">Peptidase M20 dimerisation domain-containing protein</fullName>
    </recommendedName>
</protein>
<dbReference type="Gene3D" id="3.40.630.10">
    <property type="entry name" value="Zn peptidases"/>
    <property type="match status" value="1"/>
</dbReference>
<accession>A0AAV9IL89</accession>
<comment type="caution">
    <text evidence="7">The sequence shown here is derived from an EMBL/GenBank/DDBJ whole genome shotgun (WGS) entry which is preliminary data.</text>
</comment>
<comment type="cofactor">
    <cofactor evidence="1">
        <name>Mn(2+)</name>
        <dbReference type="ChEBI" id="CHEBI:29035"/>
    </cofactor>
</comment>
<dbReference type="Pfam" id="PF01546">
    <property type="entry name" value="Peptidase_M20"/>
    <property type="match status" value="1"/>
</dbReference>
<keyword evidence="8" id="KW-1185">Reference proteome</keyword>
<evidence type="ECO:0000256" key="4">
    <source>
        <dbReference type="ARBA" id="ARBA00022801"/>
    </source>
</evidence>
<dbReference type="InterPro" id="IPR002933">
    <property type="entry name" value="Peptidase_M20"/>
</dbReference>
<proteinExistence type="predicted"/>
<dbReference type="SUPFAM" id="SSF55031">
    <property type="entry name" value="Bacterial exopeptidase dimerisation domain"/>
    <property type="match status" value="1"/>
</dbReference>
<dbReference type="PANTHER" id="PTHR32494">
    <property type="entry name" value="ALLANTOATE DEIMINASE-RELATED"/>
    <property type="match status" value="1"/>
</dbReference>
<keyword evidence="5" id="KW-0464">Manganese</keyword>
<dbReference type="Proteomes" id="UP001300502">
    <property type="component" value="Unassembled WGS sequence"/>
</dbReference>
<dbReference type="InterPro" id="IPR010158">
    <property type="entry name" value="Amidase_Cbmase"/>
</dbReference>
<reference evidence="7 8" key="1">
    <citation type="submission" date="2022-07" db="EMBL/GenBank/DDBJ databases">
        <title>Genome-wide signatures of adaptation to extreme environments.</title>
        <authorList>
            <person name="Cho C.H."/>
            <person name="Yoon H.S."/>
        </authorList>
    </citation>
    <scope>NUCLEOTIDE SEQUENCE [LARGE SCALE GENOMIC DNA]</scope>
    <source>
        <strain evidence="7 8">108.79 E11</strain>
    </source>
</reference>
<comment type="subunit">
    <text evidence="2">Homodimer.</text>
</comment>
<dbReference type="Gene3D" id="3.30.70.360">
    <property type="match status" value="1"/>
</dbReference>
<sequence length="534" mass="59581">MYSSYLKSYSQFVLFATVFVCLFARACNGRTSESLDWLGLGDPEFASFNGRFPTLSDLKRLFFELGENLAERIELLGSVTQHSSRKFLNRPFLSCANRKAANLIKGWLEEAGCYNISIDLVGNVAGVYKGSPRTRKTLIIGSHYDTVNNGGKYDGVYGILVAVGVVQVLCKLQIRLPFDVQIVAFENEEGNNDFGLVHTGSLFYVAGSAAKRNGARRKCSRILKSQLFTKNSVHPNQCLADYILENTPYKGQGTPNSYKSLLNYFCREYPLAVENEVLGYWEWHIEQGPILDISRKRVGIVSAICGQERWSFAVVGKGGHAGTVPMLERKDAFAACVEMIQQVEEITKGIVSSTNGTTFLVATVGNISIAPGSSNVIPHLCSFTLDIRSASDSLLVFARSQITRKMEEIAKRRKVKLNKKQWHRARKVEMNSGEMQEAIKYGAYISNLFEWKTNWKTKFLRMSDSVERSVPMLVSGAGHDAVVLQQLYDVNMAFIRCREGISHQPNEHASKQDMLAGAITLFFSLMALANSTRQ</sequence>
<dbReference type="SUPFAM" id="SSF53187">
    <property type="entry name" value="Zn-dependent exopeptidases"/>
    <property type="match status" value="1"/>
</dbReference>
<dbReference type="InterPro" id="IPR011650">
    <property type="entry name" value="Peptidase_M20_dimer"/>
</dbReference>
<evidence type="ECO:0000256" key="3">
    <source>
        <dbReference type="ARBA" id="ARBA00022723"/>
    </source>
</evidence>
<keyword evidence="3" id="KW-0479">Metal-binding</keyword>
<dbReference type="Pfam" id="PF07687">
    <property type="entry name" value="M20_dimer"/>
    <property type="match status" value="1"/>
</dbReference>
<dbReference type="GO" id="GO:0016813">
    <property type="term" value="F:hydrolase activity, acting on carbon-nitrogen (but not peptide) bonds, in linear amidines"/>
    <property type="evidence" value="ECO:0007669"/>
    <property type="project" value="InterPro"/>
</dbReference>
<evidence type="ECO:0000256" key="5">
    <source>
        <dbReference type="ARBA" id="ARBA00023211"/>
    </source>
</evidence>
<evidence type="ECO:0000259" key="6">
    <source>
        <dbReference type="Pfam" id="PF07687"/>
    </source>
</evidence>
<name>A0AAV9IL89_9RHOD</name>
<organism evidence="7 8">
    <name type="scientific">Galdieria yellowstonensis</name>
    <dbReference type="NCBI Taxonomy" id="3028027"/>
    <lineage>
        <taxon>Eukaryota</taxon>
        <taxon>Rhodophyta</taxon>
        <taxon>Bangiophyceae</taxon>
        <taxon>Galdieriales</taxon>
        <taxon>Galdieriaceae</taxon>
        <taxon>Galdieria</taxon>
    </lineage>
</organism>
<evidence type="ECO:0000313" key="7">
    <source>
        <dbReference type="EMBL" id="KAK4528243.1"/>
    </source>
</evidence>
<feature type="domain" description="Peptidase M20 dimerisation" evidence="6">
    <location>
        <begin position="312"/>
        <end position="412"/>
    </location>
</feature>
<dbReference type="AlphaFoldDB" id="A0AAV9IL89"/>
<dbReference type="PANTHER" id="PTHR32494:SF19">
    <property type="entry name" value="ALLANTOATE DEIMINASE-RELATED"/>
    <property type="match status" value="1"/>
</dbReference>
<dbReference type="GO" id="GO:0046872">
    <property type="term" value="F:metal ion binding"/>
    <property type="evidence" value="ECO:0007669"/>
    <property type="project" value="UniProtKB-KW"/>
</dbReference>